<evidence type="ECO:0000256" key="1">
    <source>
        <dbReference type="SAM" id="MobiDB-lite"/>
    </source>
</evidence>
<evidence type="ECO:0000313" key="2">
    <source>
        <dbReference type="EMBL" id="CEH14490.1"/>
    </source>
</evidence>
<reference evidence="2 3" key="1">
    <citation type="submission" date="2014-09" db="EMBL/GenBank/DDBJ databases">
        <authorList>
            <person name="Magalhaes I.L.F."/>
            <person name="Oliveira U."/>
            <person name="Santos F.R."/>
            <person name="Vidigal T.H.D.A."/>
            <person name="Brescovit A.D."/>
            <person name="Santos A.J."/>
        </authorList>
    </citation>
    <scope>NUCLEOTIDE SEQUENCE [LARGE SCALE GENOMIC DNA]</scope>
</reference>
<sequence length="1651" mass="177562">MDASFGLSSTSTPQTVATQEVNIAKLRLLIAREQPLLSHANHLERTVTLRSRALHHTERLRSRLQAIHDDLATEVERLCVASTELTAADAVIISKAAQAARLALTKRLEGVASRWSRDVQDCEVRWQESIRVLDSWAQASAGEAAAAVLEDHGETLPSWLGGLKPASVDGPSTKEILFRSLRRLLNRPLQVAEAISAWPSERFMGLCAVQDGPSHLQSIFRLLIESTGTEGLAVFSERLLLGLSHKLVKNGTGKADIEGCALAVLDELQALSISVTTCDATQEHQARGRGRATRPRICALLNPSRDLELALLAHLQSYRRHDLFTRPSHIRSPSLARNVSAPVAGQSSNNLAQACQRADNLSNSGGSEDTELGGTTLKSLSTFAAEAADVFTTGLGTLGNSVTNFWSTSGAAPGGSREGVSDEESRAVDAPMQSKRTSKNAPPASLSMSRFVTPPLKGITVAGSSPVQAHRQKHSINMPQVSEEDALADFSPRIPSLDAREELRSQLPREARASRRRVQSDAGHSVDTAHIKRVSSISATSASEADPEMTAELIRSVRTTLTALLGRDASNTGSANPDSRPEGAIELPLPVYVIRRLLCEHFPPNDSPTAHRQLLLLFVLRWYAFGRLRSLLTRPDAWTSRCCYTVSFPPRQDSTASSHQYRSLRGVWMSDLAATSALGELHRATYAAIVTALNAEPALSEEHTNTSNTLPEACDLVNLFAAPSVSRCRPEDPSAWSSSAGVHHSPSSEDSTAVTVLALRPADGVALMHVCAPLLVTPAATRRPASTPQTPTQRSPRLRVDTNNLGQNTHVSEQTSCSRSADAATPIEQDHLNEATTDVEAALLHAEARGTMEPEDTALLFVSQRVDGHYTIHQTAPRLAYNHAPAAALRKTVQPSGTATSLPVHADTATDSNSESESLTAIPFPALAVLDSTSTLRGSNTRTMTPSASNTGSFFSSRLDSSSTAGPRRGWQGSGESGWDSPPHSPHRDGFWDFEDTRDDRSALAFKSRAQVGGASPVVRKASLPIRSARALSWQTAGEMAVDLGRRHSTSPIDTAQDGASESLEPLPGATFTLTRRAVMALVRKGYSTSSRRRGQPANLVADMHVAASLAAHRFAYEDAALFDEAADALLHVSQHLPHWASGLEGSLSFAPLLALIAEPLLTIQDGIRDRLVTSHHRLGDLDALRQTLTESTREVLTAMHELRVKAWYSVNIRLDDLVLASRNSARQQFEQSHLGPNTSTSDRFDNKLESGHEWLQSLGLYDFGLDARSINYLRDLDVAFNVIAGKAEEFFACPIWAREAALARPLLLASEAEGDAHPETVVLTSGAWSTAFLLPGEARAHDRAGLEEFLQRSQLLATSLLLSEALPMIYCTPSLPAMIRSSSSAADLGVPVASLVAAKIMRALLSLERLIVSTLSRQSYVTKTADHRPGQAEEHGRKANQSLPFPIGVRSRTNSKAASMDTIGAVGAAQALYGHRSNSGSVDTGDSRLSGSDRPLSVARARRALSMYSDLAEEIAEESEEAEMPAVANIHDILSGVGHPLTREALAARSSGAAGGLAPADEAAWTQDSPQSTSTPRDFGTVTAPTTDDVVAVLEALLQDPRCKPRNLLLNLQVIACFTPTNLLDFRDEGYCFWTMAGAAQMVESAAHKS</sequence>
<feature type="region of interest" description="Disordered" evidence="1">
    <location>
        <begin position="936"/>
        <end position="994"/>
    </location>
</feature>
<feature type="compositionally biased region" description="Polar residues" evidence="1">
    <location>
        <begin position="1567"/>
        <end position="1577"/>
    </location>
</feature>
<feature type="region of interest" description="Disordered" evidence="1">
    <location>
        <begin position="1423"/>
        <end position="1448"/>
    </location>
</feature>
<name>A0A0N7L9R1_9BASI</name>
<feature type="compositionally biased region" description="Basic and acidic residues" evidence="1">
    <location>
        <begin position="1425"/>
        <end position="1438"/>
    </location>
</feature>
<feature type="region of interest" description="Disordered" evidence="1">
    <location>
        <begin position="731"/>
        <end position="750"/>
    </location>
</feature>
<feature type="compositionally biased region" description="Polar residues" evidence="1">
    <location>
        <begin position="936"/>
        <end position="952"/>
    </location>
</feature>
<dbReference type="STRING" id="401625.A0A0N7L9R1"/>
<keyword evidence="3" id="KW-1185">Reference proteome</keyword>
<feature type="compositionally biased region" description="Polar residues" evidence="1">
    <location>
        <begin position="909"/>
        <end position="918"/>
    </location>
</feature>
<feature type="region of interest" description="Disordered" evidence="1">
    <location>
        <begin position="499"/>
        <end position="526"/>
    </location>
</feature>
<feature type="compositionally biased region" description="Low complexity" evidence="1">
    <location>
        <begin position="953"/>
        <end position="963"/>
    </location>
</feature>
<feature type="compositionally biased region" description="Basic and acidic residues" evidence="1">
    <location>
        <begin position="499"/>
        <end position="513"/>
    </location>
</feature>
<feature type="compositionally biased region" description="Low complexity" evidence="1">
    <location>
        <begin position="1549"/>
        <end position="1565"/>
    </location>
</feature>
<feature type="region of interest" description="Disordered" evidence="1">
    <location>
        <begin position="894"/>
        <end position="918"/>
    </location>
</feature>
<dbReference type="EMBL" id="CCYA01000243">
    <property type="protein sequence ID" value="CEH14490.1"/>
    <property type="molecule type" value="Genomic_DNA"/>
</dbReference>
<proteinExistence type="predicted"/>
<evidence type="ECO:0000313" key="3">
    <source>
        <dbReference type="Proteomes" id="UP000054845"/>
    </source>
</evidence>
<dbReference type="OrthoDB" id="3548913at2759"/>
<feature type="region of interest" description="Disordered" evidence="1">
    <location>
        <begin position="409"/>
        <end position="449"/>
    </location>
</feature>
<accession>A0A0N7L9R1</accession>
<protein>
    <submittedName>
        <fullName evidence="2">Uncharacterized protein</fullName>
    </submittedName>
</protein>
<dbReference type="Proteomes" id="UP000054845">
    <property type="component" value="Unassembled WGS sequence"/>
</dbReference>
<feature type="region of interest" description="Disordered" evidence="1">
    <location>
        <begin position="1549"/>
        <end position="1584"/>
    </location>
</feature>
<feature type="compositionally biased region" description="Polar residues" evidence="1">
    <location>
        <begin position="784"/>
        <end position="803"/>
    </location>
</feature>
<feature type="region of interest" description="Disordered" evidence="1">
    <location>
        <begin position="781"/>
        <end position="803"/>
    </location>
</feature>
<organism evidence="2 3">
    <name type="scientific">Ceraceosorus bombacis</name>
    <dbReference type="NCBI Taxonomy" id="401625"/>
    <lineage>
        <taxon>Eukaryota</taxon>
        <taxon>Fungi</taxon>
        <taxon>Dikarya</taxon>
        <taxon>Basidiomycota</taxon>
        <taxon>Ustilaginomycotina</taxon>
        <taxon>Exobasidiomycetes</taxon>
        <taxon>Ceraceosorales</taxon>
        <taxon>Ceraceosoraceae</taxon>
        <taxon>Ceraceosorus</taxon>
    </lineage>
</organism>